<reference evidence="3" key="1">
    <citation type="submission" date="2019-08" db="EMBL/GenBank/DDBJ databases">
        <title>Comparative genome analysis confer to the adaptation heavy metal polluted environment.</title>
        <authorList>
            <person name="Li Y."/>
        </authorList>
    </citation>
    <scope>NUCLEOTIDE SEQUENCE [LARGE SCALE GENOMIC DNA]</scope>
    <source>
        <strain evidence="3">P1</strain>
    </source>
</reference>
<dbReference type="InterPro" id="IPR021782">
    <property type="entry name" value="DUF3347"/>
</dbReference>
<dbReference type="OrthoDB" id="5513217at2"/>
<dbReference type="RefSeq" id="WP_112574044.1">
    <property type="nucleotide sequence ID" value="NZ_CP043450.1"/>
</dbReference>
<name>A0A5C1HXD4_9SPHI</name>
<keyword evidence="1" id="KW-0732">Signal</keyword>
<dbReference type="AlphaFoldDB" id="A0A5C1HXD4"/>
<gene>
    <name evidence="3" type="ORF">DEO27_005515</name>
</gene>
<proteinExistence type="predicted"/>
<sequence>MKTIKGFCFLAALAAATACNQPAKQQDSTKADSTATNAAKPAETQVAADTANTSDVLKAYIALKDEFIKSDVAGIKTAATDLEGKLSGIKGCTETATVAHQITTAADIKAQRDAFLVLSKDVIALVKGAKLKSAPIYVDFCPMADGGKGGYWLSSTKPIVNPYFPEHMKECGSVKEQIN</sequence>
<dbReference type="PROSITE" id="PS51257">
    <property type="entry name" value="PROKAR_LIPOPROTEIN"/>
    <property type="match status" value="1"/>
</dbReference>
<dbReference type="EMBL" id="CP043450">
    <property type="protein sequence ID" value="QEM09498.1"/>
    <property type="molecule type" value="Genomic_DNA"/>
</dbReference>
<evidence type="ECO:0000259" key="2">
    <source>
        <dbReference type="Pfam" id="PF11827"/>
    </source>
</evidence>
<dbReference type="Pfam" id="PF11827">
    <property type="entry name" value="DUF3347"/>
    <property type="match status" value="1"/>
</dbReference>
<evidence type="ECO:0000256" key="1">
    <source>
        <dbReference type="SAM" id="SignalP"/>
    </source>
</evidence>
<feature type="chain" id="PRO_5022785248" evidence="1">
    <location>
        <begin position="21"/>
        <end position="179"/>
    </location>
</feature>
<keyword evidence="4" id="KW-1185">Reference proteome</keyword>
<organism evidence="3 4">
    <name type="scientific">Mucilaginibacter rubeus</name>
    <dbReference type="NCBI Taxonomy" id="2027860"/>
    <lineage>
        <taxon>Bacteria</taxon>
        <taxon>Pseudomonadati</taxon>
        <taxon>Bacteroidota</taxon>
        <taxon>Sphingobacteriia</taxon>
        <taxon>Sphingobacteriales</taxon>
        <taxon>Sphingobacteriaceae</taxon>
        <taxon>Mucilaginibacter</taxon>
    </lineage>
</organism>
<dbReference type="Proteomes" id="UP000251402">
    <property type="component" value="Chromosome"/>
</dbReference>
<feature type="signal peptide" evidence="1">
    <location>
        <begin position="1"/>
        <end position="20"/>
    </location>
</feature>
<protein>
    <submittedName>
        <fullName evidence="3">DUF3347 domain-containing protein</fullName>
    </submittedName>
</protein>
<accession>A0A5C1HXD4</accession>
<dbReference type="KEGG" id="mrub:DEO27_005515"/>
<feature type="domain" description="DUF3347" evidence="2">
    <location>
        <begin position="56"/>
        <end position="132"/>
    </location>
</feature>
<evidence type="ECO:0000313" key="3">
    <source>
        <dbReference type="EMBL" id="QEM09498.1"/>
    </source>
</evidence>
<evidence type="ECO:0000313" key="4">
    <source>
        <dbReference type="Proteomes" id="UP000251402"/>
    </source>
</evidence>